<dbReference type="RefSeq" id="WP_256191452.1">
    <property type="nucleotide sequence ID" value="NZ_CAJKKG010000043.1"/>
</dbReference>
<keyword evidence="1 4" id="KW-0378">Hydrolase</keyword>
<evidence type="ECO:0000256" key="1">
    <source>
        <dbReference type="ARBA" id="ARBA00022801"/>
    </source>
</evidence>
<accession>A0ABT1RUI0</accession>
<organism evidence="4 5">
    <name type="scientific">Neglectibacter timonensis</name>
    <dbReference type="NCBI Taxonomy" id="1776382"/>
    <lineage>
        <taxon>Bacteria</taxon>
        <taxon>Bacillati</taxon>
        <taxon>Bacillota</taxon>
        <taxon>Clostridia</taxon>
        <taxon>Eubacteriales</taxon>
        <taxon>Oscillospiraceae</taxon>
        <taxon>Neglectibacter</taxon>
    </lineage>
</organism>
<dbReference type="InterPro" id="IPR006047">
    <property type="entry name" value="GH13_cat_dom"/>
</dbReference>
<dbReference type="PANTHER" id="PTHR10357:SF210">
    <property type="entry name" value="MALTODEXTRIN GLUCOSIDASE"/>
    <property type="match status" value="1"/>
</dbReference>
<name>A0ABT1RUI0_9FIRM</name>
<comment type="caution">
    <text evidence="4">The sequence shown here is derived from an EMBL/GenBank/DDBJ whole genome shotgun (WGS) entry which is preliminary data.</text>
</comment>
<sequence>MGFCGAPFENDGVERNRISKVKEWIPHLQQLNVGAVYFSPVFESDTHGYDTRDYRKLDCRLGTNEAFREVCTALHEAGIRVVLDGVFNHVGRGFWAFQDVLKNREASPYRDWFHINFGGNSNYNDGLWYEGWEGHFELVKLNLQNPAVVDHLLSCVEFWMQEFGIDGLRLDVAYSLDENFLRRLRGFCQERDPGFFLLGEMIHGDYKRIMNPEMLHSVTNYECYKGLYSAFNSLNLFEIAHSLARQFGPENWTLYRGEHLLNFADNHDVTRIHSILGDKNQLIPLYAVLFCMPGIPCLYYGSEWGADGEKSQGDPALRPCFEAPVENELTAFLSKLALVKRESKALCYGAFQNETLLNKQWVMRRECPEETILMAVNAEGAGFAVNCNHHGPATELLSGEEVNLDGRIELPPYGVKIFKLR</sequence>
<dbReference type="Proteomes" id="UP001524473">
    <property type="component" value="Unassembled WGS sequence"/>
</dbReference>
<protein>
    <submittedName>
        <fullName evidence="4">Alpha-amylase family glycosyl hydrolase</fullName>
    </submittedName>
</protein>
<dbReference type="InterPro" id="IPR017853">
    <property type="entry name" value="GH"/>
</dbReference>
<reference evidence="4 5" key="1">
    <citation type="submission" date="2022-06" db="EMBL/GenBank/DDBJ databases">
        <title>Isolation of gut microbiota from human fecal samples.</title>
        <authorList>
            <person name="Pamer E.G."/>
            <person name="Barat B."/>
            <person name="Waligurski E."/>
            <person name="Medina S."/>
            <person name="Paddock L."/>
            <person name="Mostad J."/>
        </authorList>
    </citation>
    <scope>NUCLEOTIDE SEQUENCE [LARGE SCALE GENOMIC DNA]</scope>
    <source>
        <strain evidence="4 5">DFI.9.73</strain>
    </source>
</reference>
<evidence type="ECO:0000259" key="3">
    <source>
        <dbReference type="SMART" id="SM00642"/>
    </source>
</evidence>
<dbReference type="SUPFAM" id="SSF51011">
    <property type="entry name" value="Glycosyl hydrolase domain"/>
    <property type="match status" value="1"/>
</dbReference>
<dbReference type="SMART" id="SM00642">
    <property type="entry name" value="Aamy"/>
    <property type="match status" value="1"/>
</dbReference>
<evidence type="ECO:0000313" key="5">
    <source>
        <dbReference type="Proteomes" id="UP001524473"/>
    </source>
</evidence>
<evidence type="ECO:0000313" key="4">
    <source>
        <dbReference type="EMBL" id="MCQ4838323.1"/>
    </source>
</evidence>
<dbReference type="Gene3D" id="3.20.20.80">
    <property type="entry name" value="Glycosidases"/>
    <property type="match status" value="1"/>
</dbReference>
<proteinExistence type="predicted"/>
<dbReference type="CDD" id="cd11353">
    <property type="entry name" value="AmyAc_euk_bac_CMD_like"/>
    <property type="match status" value="1"/>
</dbReference>
<dbReference type="GO" id="GO:0016787">
    <property type="term" value="F:hydrolase activity"/>
    <property type="evidence" value="ECO:0007669"/>
    <property type="project" value="UniProtKB-KW"/>
</dbReference>
<dbReference type="EMBL" id="JANFZH010000001">
    <property type="protein sequence ID" value="MCQ4838323.1"/>
    <property type="molecule type" value="Genomic_DNA"/>
</dbReference>
<dbReference type="PANTHER" id="PTHR10357">
    <property type="entry name" value="ALPHA-AMYLASE FAMILY MEMBER"/>
    <property type="match status" value="1"/>
</dbReference>
<dbReference type="InterPro" id="IPR045857">
    <property type="entry name" value="O16G_dom_2"/>
</dbReference>
<keyword evidence="2" id="KW-0326">Glycosidase</keyword>
<gene>
    <name evidence="4" type="ORF">NE695_00160</name>
</gene>
<keyword evidence="5" id="KW-1185">Reference proteome</keyword>
<feature type="domain" description="Glycosyl hydrolase family 13 catalytic" evidence="3">
    <location>
        <begin position="8"/>
        <end position="340"/>
    </location>
</feature>
<dbReference type="Pfam" id="PF00128">
    <property type="entry name" value="Alpha-amylase"/>
    <property type="match status" value="1"/>
</dbReference>
<dbReference type="SUPFAM" id="SSF51445">
    <property type="entry name" value="(Trans)glycosidases"/>
    <property type="match status" value="1"/>
</dbReference>
<dbReference type="Gene3D" id="3.90.400.10">
    <property type="entry name" value="Oligo-1,6-glucosidase, Domain 2"/>
    <property type="match status" value="1"/>
</dbReference>
<evidence type="ECO:0000256" key="2">
    <source>
        <dbReference type="ARBA" id="ARBA00023295"/>
    </source>
</evidence>